<reference evidence="1 2" key="1">
    <citation type="submission" date="2018-09" db="EMBL/GenBank/DDBJ databases">
        <title>A high-quality reference genome of wild soybean provides a powerful tool to mine soybean genomes.</title>
        <authorList>
            <person name="Xie M."/>
            <person name="Chung C.Y.L."/>
            <person name="Li M.-W."/>
            <person name="Wong F.-L."/>
            <person name="Chan T.-F."/>
            <person name="Lam H.-M."/>
        </authorList>
    </citation>
    <scope>NUCLEOTIDE SEQUENCE [LARGE SCALE GENOMIC DNA]</scope>
    <source>
        <strain evidence="2">cv. W05</strain>
        <tissue evidence="1">Hypocotyl of etiolated seedlings</tissue>
    </source>
</reference>
<protein>
    <submittedName>
        <fullName evidence="1">Uncharacterized protein</fullName>
    </submittedName>
</protein>
<name>A0A445LWA5_GLYSO</name>
<keyword evidence="2" id="KW-1185">Reference proteome</keyword>
<accession>A0A445LWA5</accession>
<comment type="caution">
    <text evidence="1">The sequence shown here is derived from an EMBL/GenBank/DDBJ whole genome shotgun (WGS) entry which is preliminary data.</text>
</comment>
<dbReference type="Proteomes" id="UP000289340">
    <property type="component" value="Chromosome 2"/>
</dbReference>
<sequence>MKASGRRKIDILSHVVPLHALQGKTIAGENEFGSNNENHHIDHVLILKNHLHFIHRLNDLNKRFPMWDWQEAIAAYPYLWNACEKFSERFQAWMLKTLADMLLFLGIESTVSVTPEREKEFHKLCDEAVQLGFERLWIDEMHAHLTHELRSIQNELKSLNDFVDGQTKCFNFL</sequence>
<gene>
    <name evidence="1" type="ORF">D0Y65_005554</name>
</gene>
<dbReference type="AlphaFoldDB" id="A0A445LWA5"/>
<evidence type="ECO:0000313" key="2">
    <source>
        <dbReference type="Proteomes" id="UP000289340"/>
    </source>
</evidence>
<evidence type="ECO:0000313" key="1">
    <source>
        <dbReference type="EMBL" id="RZC27503.1"/>
    </source>
</evidence>
<organism evidence="1 2">
    <name type="scientific">Glycine soja</name>
    <name type="common">Wild soybean</name>
    <dbReference type="NCBI Taxonomy" id="3848"/>
    <lineage>
        <taxon>Eukaryota</taxon>
        <taxon>Viridiplantae</taxon>
        <taxon>Streptophyta</taxon>
        <taxon>Embryophyta</taxon>
        <taxon>Tracheophyta</taxon>
        <taxon>Spermatophyta</taxon>
        <taxon>Magnoliopsida</taxon>
        <taxon>eudicotyledons</taxon>
        <taxon>Gunneridae</taxon>
        <taxon>Pentapetalae</taxon>
        <taxon>rosids</taxon>
        <taxon>fabids</taxon>
        <taxon>Fabales</taxon>
        <taxon>Fabaceae</taxon>
        <taxon>Papilionoideae</taxon>
        <taxon>50 kb inversion clade</taxon>
        <taxon>NPAAA clade</taxon>
        <taxon>indigoferoid/millettioid clade</taxon>
        <taxon>Phaseoleae</taxon>
        <taxon>Glycine</taxon>
        <taxon>Glycine subgen. Soja</taxon>
    </lineage>
</organism>
<proteinExistence type="predicted"/>
<dbReference type="EMBL" id="QZWG01000002">
    <property type="protein sequence ID" value="RZC27503.1"/>
    <property type="molecule type" value="Genomic_DNA"/>
</dbReference>